<evidence type="ECO:0000313" key="4">
    <source>
        <dbReference type="Proteomes" id="UP001202717"/>
    </source>
</evidence>
<keyword evidence="1 2" id="KW-0732">Signal</keyword>
<dbReference type="EMBL" id="CP116221">
    <property type="protein sequence ID" value="WCO02203.1"/>
    <property type="molecule type" value="Genomic_DNA"/>
</dbReference>
<dbReference type="RefSeq" id="WP_249995052.1">
    <property type="nucleotide sequence ID" value="NZ_CP116221.1"/>
</dbReference>
<evidence type="ECO:0000313" key="3">
    <source>
        <dbReference type="EMBL" id="WCO02203.1"/>
    </source>
</evidence>
<sequence>MIRKILFFCLLTITTQLSLAQAPGPVAASATPLTLIPGGTVGTGLQSTSGLGTNYDGTTLCGGIAPFYGIGEDGIYSINVIFPGNHDFTFTNQGNNWKALTVHSDPSITAGNCLGGINVTGTVVAATFSTYLAAGTYYIRIDAAPFNIVNYADFELQVTAPVANSDCINALELNSNINCDFKTFSNNGSSDSGVGDPTCGSYDTVGGTTGDVWFYYEVNSTGEFTIETTSGTMTDSAAAVYSGTCGALVLESCNDDGGPGNNALITLSGRTIGEILYIRVWDFYDGEGTFDICITTPVPVGTHGVVLDCAGDDSLEMSSDIGLTCGAVAGTTSLGNTISGNLNSATDPVTFQLEASLDSGDPCGFEIAPDTANYQAINFTVTQTGTYIFEFDVPTPYFDAQGYILVNDVNYNPGSCTSTYVDGDDDSSLAGLYPLMTVDLVAGTNYTLITTLYGLGATTHTGPYSWSVSFPISTPEPDWYDSAIGGTLLGSGDGFNPVGVAGSGLPDTDTPGVYSFWVECPTYPGTRDQIDYVIGNVWNGSTSSNWTNASNWSKGNVPTDSECVCIAAGTPNDPVLLDNDNGDGLSLTVKTGASLTLTSDTDGLGLASSLTIQDNIDVQGTGVLTVQDGASLIQVFDTDQPTYALQPKGSNTGNISLRRIADVSRTDYVYWSSPVQGFDVADVYGANTPLSYIFEWIPTIDTGFFGPPTDSAPICFGEWNNNSNLTMSPGKGYAVRGPNDHDNVASQNETVTFNGVPNNGVIKMPILSGSNPSANSPYLNTITNNYGLTVTSSDDNWNLIGNPYPSALDATAFLSHPDNAILEGSVHIWTHSTQIGNNGQSFYTQFGSSYDASDYISFNFSGPSYPDTSFSGDIASGQGFFVMALNDDESGNVTFNNSMRSRTQSNTDFYRMSGENPNITDSNAIERHRIWLDLIDPNNASSNILVGYIEGATQEKDRLYDAYAREANSLSLYSKIGNERMLIQGRALPFNVNDQIPLGTVLPQAGEYTIAINKVDGLFLDESQDIYLEDTVAGIIHDLRAAPYTFTATESTNYDDRFILQYKNSALSITDFDLNTVSIVAPKGDYIKINSDTSPIDAVIVYDLLGRTLINATAINTSEFVIHNHNLTSGAYIVNVTLSNGLSKTQKVVLKD</sequence>
<proteinExistence type="predicted"/>
<dbReference type="InterPro" id="IPR026444">
    <property type="entry name" value="Secre_tail"/>
</dbReference>
<dbReference type="NCBIfam" id="NF033708">
    <property type="entry name" value="T9SS_Cterm_ChiA"/>
    <property type="match status" value="1"/>
</dbReference>
<protein>
    <submittedName>
        <fullName evidence="3">T9SS sorting signal type C domain-containing protein</fullName>
    </submittedName>
</protein>
<feature type="chain" id="PRO_5046644249" evidence="2">
    <location>
        <begin position="21"/>
        <end position="1152"/>
    </location>
</feature>
<accession>A0ABY7RZ96</accession>
<evidence type="ECO:0000256" key="1">
    <source>
        <dbReference type="ARBA" id="ARBA00022729"/>
    </source>
</evidence>
<organism evidence="3 4">
    <name type="scientific">Psychroserpens ponticola</name>
    <dbReference type="NCBI Taxonomy" id="2932268"/>
    <lineage>
        <taxon>Bacteria</taxon>
        <taxon>Pseudomonadati</taxon>
        <taxon>Bacteroidota</taxon>
        <taxon>Flavobacteriia</taxon>
        <taxon>Flavobacteriales</taxon>
        <taxon>Flavobacteriaceae</taxon>
        <taxon>Psychroserpens</taxon>
    </lineage>
</organism>
<evidence type="ECO:0000256" key="2">
    <source>
        <dbReference type="SAM" id="SignalP"/>
    </source>
</evidence>
<reference evidence="3 4" key="1">
    <citation type="submission" date="2023-01" db="EMBL/GenBank/DDBJ databases">
        <title>Psychroserpens ponticola sp. nov., isolated from seawater.</title>
        <authorList>
            <person name="Kristyanto S."/>
            <person name="Jung J."/>
            <person name="Kim J.M."/>
            <person name="Jeon C.O."/>
        </authorList>
    </citation>
    <scope>NUCLEOTIDE SEQUENCE [LARGE SCALE GENOMIC DNA]</scope>
    <source>
        <strain evidence="3 4">MSW6</strain>
    </source>
</reference>
<gene>
    <name evidence="3" type="ORF">MUN68_001640</name>
</gene>
<dbReference type="NCBIfam" id="TIGR04183">
    <property type="entry name" value="Por_Secre_tail"/>
    <property type="match status" value="1"/>
</dbReference>
<name>A0ABY7RZ96_9FLAO</name>
<dbReference type="Proteomes" id="UP001202717">
    <property type="component" value="Chromosome"/>
</dbReference>
<keyword evidence="4" id="KW-1185">Reference proteome</keyword>
<feature type="signal peptide" evidence="2">
    <location>
        <begin position="1"/>
        <end position="20"/>
    </location>
</feature>